<feature type="region of interest" description="Disordered" evidence="7">
    <location>
        <begin position="96"/>
        <end position="116"/>
    </location>
</feature>
<feature type="region of interest" description="Disordered" evidence="7">
    <location>
        <begin position="1"/>
        <end position="45"/>
    </location>
</feature>
<dbReference type="AlphaFoldDB" id="A0A073IQM3"/>
<dbReference type="SFLD" id="SFLDG01082">
    <property type="entry name" value="B12-binding_domain_containing"/>
    <property type="match status" value="1"/>
</dbReference>
<evidence type="ECO:0000256" key="2">
    <source>
        <dbReference type="ARBA" id="ARBA00022485"/>
    </source>
</evidence>
<organism evidence="9 10">
    <name type="scientific">Synergistes jonesii</name>
    <dbReference type="NCBI Taxonomy" id="2754"/>
    <lineage>
        <taxon>Bacteria</taxon>
        <taxon>Thermotogati</taxon>
        <taxon>Synergistota</taxon>
        <taxon>Synergistia</taxon>
        <taxon>Synergistales</taxon>
        <taxon>Synergistaceae</taxon>
        <taxon>Synergistes</taxon>
    </lineage>
</organism>
<gene>
    <name evidence="9" type="ORF">EH55_07880</name>
</gene>
<dbReference type="GO" id="GO:0003824">
    <property type="term" value="F:catalytic activity"/>
    <property type="evidence" value="ECO:0007669"/>
    <property type="project" value="InterPro"/>
</dbReference>
<dbReference type="CDD" id="cd01335">
    <property type="entry name" value="Radical_SAM"/>
    <property type="match status" value="1"/>
</dbReference>
<evidence type="ECO:0000256" key="4">
    <source>
        <dbReference type="ARBA" id="ARBA00022723"/>
    </source>
</evidence>
<keyword evidence="10" id="KW-1185">Reference proteome</keyword>
<name>A0A073IQM3_9BACT</name>
<dbReference type="Pfam" id="PF19864">
    <property type="entry name" value="Radical_SAM_N2"/>
    <property type="match status" value="1"/>
</dbReference>
<feature type="domain" description="Radical SAM core" evidence="8">
    <location>
        <begin position="360"/>
        <end position="582"/>
    </location>
</feature>
<dbReference type="InterPro" id="IPR058240">
    <property type="entry name" value="rSAM_sf"/>
</dbReference>
<dbReference type="PANTHER" id="PTHR42731:SF5">
    <property type="entry name" value="RADICAL SAM DOMAIN PROTEIN"/>
    <property type="match status" value="1"/>
</dbReference>
<accession>A0A073IQM3</accession>
<dbReference type="Pfam" id="PF04055">
    <property type="entry name" value="Radical_SAM"/>
    <property type="match status" value="1"/>
</dbReference>
<protein>
    <recommendedName>
        <fullName evidence="8">Radical SAM core domain-containing protein</fullName>
    </recommendedName>
</protein>
<dbReference type="STRING" id="2754.EH55_07880"/>
<keyword evidence="2" id="KW-0004">4Fe-4S</keyword>
<dbReference type="SFLD" id="SFLDS00029">
    <property type="entry name" value="Radical_SAM"/>
    <property type="match status" value="1"/>
</dbReference>
<evidence type="ECO:0000256" key="3">
    <source>
        <dbReference type="ARBA" id="ARBA00022691"/>
    </source>
</evidence>
<comment type="caution">
    <text evidence="9">The sequence shown here is derived from an EMBL/GenBank/DDBJ whole genome shotgun (WGS) entry which is preliminary data.</text>
</comment>
<evidence type="ECO:0000256" key="6">
    <source>
        <dbReference type="ARBA" id="ARBA00023014"/>
    </source>
</evidence>
<keyword evidence="3" id="KW-0949">S-adenosyl-L-methionine</keyword>
<dbReference type="GO" id="GO:0051539">
    <property type="term" value="F:4 iron, 4 sulfur cluster binding"/>
    <property type="evidence" value="ECO:0007669"/>
    <property type="project" value="UniProtKB-KW"/>
</dbReference>
<feature type="compositionally biased region" description="Basic and acidic residues" evidence="7">
    <location>
        <begin position="1"/>
        <end position="20"/>
    </location>
</feature>
<proteinExistence type="predicted"/>
<dbReference type="PROSITE" id="PS51918">
    <property type="entry name" value="RADICAL_SAM"/>
    <property type="match status" value="1"/>
</dbReference>
<keyword evidence="6" id="KW-0411">Iron-sulfur</keyword>
<dbReference type="PANTHER" id="PTHR42731">
    <property type="entry name" value="SLL1084 PROTEIN"/>
    <property type="match status" value="1"/>
</dbReference>
<evidence type="ECO:0000313" key="9">
    <source>
        <dbReference type="EMBL" id="KEJ91880.1"/>
    </source>
</evidence>
<comment type="cofactor">
    <cofactor evidence="1">
        <name>[4Fe-4S] cluster</name>
        <dbReference type="ChEBI" id="CHEBI:49883"/>
    </cofactor>
</comment>
<reference evidence="9 10" key="1">
    <citation type="submission" date="2014-04" db="EMBL/GenBank/DDBJ databases">
        <title>Draft Genome Sequence of Synergistes jonesii.</title>
        <authorList>
            <person name="Coil D.A."/>
            <person name="Eisen J.A."/>
            <person name="Holland-Moritz H.E."/>
        </authorList>
    </citation>
    <scope>NUCLEOTIDE SEQUENCE [LARGE SCALE GENOMIC DNA]</scope>
    <source>
        <strain evidence="9 10">78-1</strain>
    </source>
</reference>
<keyword evidence="5" id="KW-0408">Iron</keyword>
<dbReference type="EMBL" id="JMKI01000037">
    <property type="protein sequence ID" value="KEJ91880.1"/>
    <property type="molecule type" value="Genomic_DNA"/>
</dbReference>
<dbReference type="InterPro" id="IPR007197">
    <property type="entry name" value="rSAM"/>
</dbReference>
<dbReference type="eggNOG" id="COG1032">
    <property type="taxonomic scope" value="Bacteria"/>
</dbReference>
<evidence type="ECO:0000256" key="5">
    <source>
        <dbReference type="ARBA" id="ARBA00023004"/>
    </source>
</evidence>
<evidence type="ECO:0000256" key="1">
    <source>
        <dbReference type="ARBA" id="ARBA00001966"/>
    </source>
</evidence>
<evidence type="ECO:0000313" key="10">
    <source>
        <dbReference type="Proteomes" id="UP000027665"/>
    </source>
</evidence>
<dbReference type="InterPro" id="IPR020612">
    <property type="entry name" value="Methylthiotransferase_CS"/>
</dbReference>
<dbReference type="Proteomes" id="UP000027665">
    <property type="component" value="Unassembled WGS sequence"/>
</dbReference>
<feature type="compositionally biased region" description="Low complexity" evidence="7">
    <location>
        <begin position="29"/>
        <end position="45"/>
    </location>
</feature>
<dbReference type="InterPro" id="IPR006638">
    <property type="entry name" value="Elp3/MiaA/NifB-like_rSAM"/>
</dbReference>
<dbReference type="PROSITE" id="PS01278">
    <property type="entry name" value="MTTASE_RADICAL"/>
    <property type="match status" value="1"/>
</dbReference>
<sequence>MGARLRPGDGRRDTDHGHSDRLRRKRQARTAAARAAGAAQSRAAYAEPEAGILRRDYAGARHICGEKSQQLHIQSECTAARGRGAEAEKSGIFAEGLSGSRSRGGGPFHAERRARRPVRRAGVYQKEAAVLSIRARSGRSEKITAWRSWEDYRGDEVWLRELPKGGDLPWALFYPADYSVGSASLGFQYIFERLRLSGVAAERFFCAPLPYRSADADTMLERFSVITATVAYEGSIPLFYRWLDSAGIPLLPEERAEGSFPVVGAGGALSYINPLSLSGVCDFIILGDGMEPLDYAVKCLRECGAAERKKLWRRLAGHQEILVPPVDIREGKLTRDLKTGRRLDLNGDYPAHSVWMTERGVFGKTLLLELQRGCARSCSYCTLPRCFGSARFRGFDIIEKALSETRRFGVPQAGLVTPEAGDYPFLPQLIDSLSQKNIALSFASLRVDRLDEKMISALAAGGRRSITIAPETGSDALRFSCGKRFTNALITEKLSLARERGIDRVKLYFMIGLPGETDEDVSAITELCRAVVSETGQSLTLSINPFVPKPGTPWEDEIFAGKLAIGQKYEKIKKEIRSITKKTPRLRLTGIKEAQEEFSLAWYGFDESRELARCVRSGSAKAAAAGRERTKEQLRHIG</sequence>
<evidence type="ECO:0000256" key="7">
    <source>
        <dbReference type="SAM" id="MobiDB-lite"/>
    </source>
</evidence>
<evidence type="ECO:0000259" key="8">
    <source>
        <dbReference type="PROSITE" id="PS51918"/>
    </source>
</evidence>
<dbReference type="InterPro" id="IPR023404">
    <property type="entry name" value="rSAM_horseshoe"/>
</dbReference>
<dbReference type="SMART" id="SM00729">
    <property type="entry name" value="Elp3"/>
    <property type="match status" value="1"/>
</dbReference>
<dbReference type="GO" id="GO:0046872">
    <property type="term" value="F:metal ion binding"/>
    <property type="evidence" value="ECO:0007669"/>
    <property type="project" value="UniProtKB-KW"/>
</dbReference>
<dbReference type="SUPFAM" id="SSF102114">
    <property type="entry name" value="Radical SAM enzymes"/>
    <property type="match status" value="1"/>
</dbReference>
<keyword evidence="4" id="KW-0479">Metal-binding</keyword>
<dbReference type="Gene3D" id="3.80.30.20">
    <property type="entry name" value="tm_1862 like domain"/>
    <property type="match status" value="1"/>
</dbReference>
<dbReference type="InterPro" id="IPR045784">
    <property type="entry name" value="Radical_SAM_N2"/>
</dbReference>